<proteinExistence type="predicted"/>
<dbReference type="InterPro" id="IPR016032">
    <property type="entry name" value="Sig_transdc_resp-reg_C-effctor"/>
</dbReference>
<dbReference type="GO" id="GO:0003677">
    <property type="term" value="F:DNA binding"/>
    <property type="evidence" value="ECO:0007669"/>
    <property type="project" value="UniProtKB-KW"/>
</dbReference>
<feature type="domain" description="OmpR/PhoB-type" evidence="2">
    <location>
        <begin position="1"/>
        <end position="41"/>
    </location>
</feature>
<reference evidence="3 4" key="2">
    <citation type="submission" date="2015-01" db="EMBL/GenBank/DDBJ databases">
        <authorList>
            <consortium name="NBRP consortium"/>
            <person name="Sawabe T."/>
            <person name="Meirelles P."/>
            <person name="Feng G."/>
            <person name="Sayaka M."/>
            <person name="Hattori M."/>
            <person name="Ohkuma M."/>
        </authorList>
    </citation>
    <scope>NUCLEOTIDE SEQUENCE [LARGE SCALE GENOMIC DNA]</scope>
    <source>
        <strain evidence="4">JCM 19241</strain>
    </source>
</reference>
<comment type="caution">
    <text evidence="3">The sequence shown here is derived from an EMBL/GenBank/DDBJ whole genome shotgun (WGS) entry which is preliminary data.</text>
</comment>
<evidence type="ECO:0000259" key="2">
    <source>
        <dbReference type="Pfam" id="PF00486"/>
    </source>
</evidence>
<dbReference type="InterPro" id="IPR036388">
    <property type="entry name" value="WH-like_DNA-bd_sf"/>
</dbReference>
<dbReference type="AlphaFoldDB" id="A0A0B8Q9N4"/>
<evidence type="ECO:0000256" key="1">
    <source>
        <dbReference type="ARBA" id="ARBA00023125"/>
    </source>
</evidence>
<keyword evidence="1" id="KW-0238">DNA-binding</keyword>
<organism evidence="3 4">
    <name type="scientific">Vibrio ishigakensis</name>
    <dbReference type="NCBI Taxonomy" id="1481914"/>
    <lineage>
        <taxon>Bacteria</taxon>
        <taxon>Pseudomonadati</taxon>
        <taxon>Pseudomonadota</taxon>
        <taxon>Gammaproteobacteria</taxon>
        <taxon>Vibrionales</taxon>
        <taxon>Vibrionaceae</taxon>
        <taxon>Vibrio</taxon>
    </lineage>
</organism>
<dbReference type="Gene3D" id="1.10.10.10">
    <property type="entry name" value="Winged helix-like DNA-binding domain superfamily/Winged helix DNA-binding domain"/>
    <property type="match status" value="1"/>
</dbReference>
<accession>A0A0B8Q9N4</accession>
<dbReference type="EMBL" id="BBSC01000001">
    <property type="protein sequence ID" value="GAM73657.1"/>
    <property type="molecule type" value="Genomic_DNA"/>
</dbReference>
<evidence type="ECO:0000313" key="3">
    <source>
        <dbReference type="EMBL" id="GAM73657.1"/>
    </source>
</evidence>
<dbReference type="GO" id="GO:0006355">
    <property type="term" value="P:regulation of DNA-templated transcription"/>
    <property type="evidence" value="ECO:0007669"/>
    <property type="project" value="InterPro"/>
</dbReference>
<name>A0A0B8Q9N4_9VIBR</name>
<dbReference type="GO" id="GO:0000160">
    <property type="term" value="P:phosphorelay signal transduction system"/>
    <property type="evidence" value="ECO:0007669"/>
    <property type="project" value="InterPro"/>
</dbReference>
<dbReference type="Pfam" id="PF00486">
    <property type="entry name" value="Trans_reg_C"/>
    <property type="match status" value="1"/>
</dbReference>
<dbReference type="SUPFAM" id="SSF46894">
    <property type="entry name" value="C-terminal effector domain of the bipartite response regulators"/>
    <property type="match status" value="1"/>
</dbReference>
<dbReference type="InterPro" id="IPR001867">
    <property type="entry name" value="OmpR/PhoB-type_DNA-bd"/>
</dbReference>
<sequence length="45" mass="5316">MQKVWQRSHVSDNLVRQVISALRGHLDDNARPYRIIKTIPKQAIY</sequence>
<evidence type="ECO:0000313" key="4">
    <source>
        <dbReference type="Proteomes" id="UP000031666"/>
    </source>
</evidence>
<dbReference type="STRING" id="1481914.JCM19241_3112"/>
<dbReference type="Proteomes" id="UP000031666">
    <property type="component" value="Unassembled WGS sequence"/>
</dbReference>
<protein>
    <recommendedName>
        <fullName evidence="2">OmpR/PhoB-type domain-containing protein</fullName>
    </recommendedName>
</protein>
<reference evidence="3 4" key="1">
    <citation type="submission" date="2015-01" db="EMBL/GenBank/DDBJ databases">
        <title>Vibrio sp. C94 JCM 19241 whole genome shotgun sequence.</title>
        <authorList>
            <person name="Sawabe T."/>
            <person name="Meirelles P."/>
            <person name="Feng G."/>
            <person name="Sayaka M."/>
            <person name="Hattori M."/>
            <person name="Ohkuma M."/>
        </authorList>
    </citation>
    <scope>NUCLEOTIDE SEQUENCE [LARGE SCALE GENOMIC DNA]</scope>
    <source>
        <strain evidence="4">JCM 19241</strain>
    </source>
</reference>
<gene>
    <name evidence="3" type="ORF">JCM19241_3112</name>
</gene>